<keyword evidence="6 8" id="KW-1133">Transmembrane helix</keyword>
<evidence type="ECO:0000256" key="6">
    <source>
        <dbReference type="ARBA" id="ARBA00022989"/>
    </source>
</evidence>
<evidence type="ECO:0000256" key="1">
    <source>
        <dbReference type="ARBA" id="ARBA00004429"/>
    </source>
</evidence>
<organism evidence="10 11">
    <name type="scientific">Trinickia symbiotica</name>
    <dbReference type="NCBI Taxonomy" id="863227"/>
    <lineage>
        <taxon>Bacteria</taxon>
        <taxon>Pseudomonadati</taxon>
        <taxon>Pseudomonadota</taxon>
        <taxon>Betaproteobacteria</taxon>
        <taxon>Burkholderiales</taxon>
        <taxon>Burkholderiaceae</taxon>
        <taxon>Trinickia</taxon>
    </lineage>
</organism>
<comment type="similarity">
    <text evidence="2">Belongs to the binding-protein-dependent transport system permease family. HisMQ subfamily.</text>
</comment>
<feature type="transmembrane region" description="Helical" evidence="8">
    <location>
        <begin position="27"/>
        <end position="52"/>
    </location>
</feature>
<dbReference type="InterPro" id="IPR035906">
    <property type="entry name" value="MetI-like_sf"/>
</dbReference>
<dbReference type="InterPro" id="IPR043429">
    <property type="entry name" value="ArtM/GltK/GlnP/TcyL/YhdX-like"/>
</dbReference>
<keyword evidence="5 8" id="KW-0812">Transmembrane</keyword>
<sequence>MIDALWSNLPYLLFGAFPHGPLGGAALTLSLAVSSALLSAAIGVAAGIGLAMTRGAAHIVLLAIVGFFRAIPVLMLIFWTFFLLPIVLQVEVPALGTVLVSLALIGGAYLAHAVEAGIAAVGSGQWNAGLALGLDRWQTLRVVVMPQAVRIMMPSFVNQWVSLVKDTSLAYIVGVPELSFLANQVNSRLMVYPAHVFAFVALIYIALCTLLDWIATRLTRAVRSPQRGPVLDKELDKSGMPSLR</sequence>
<reference evidence="10 11" key="1">
    <citation type="submission" date="2018-03" db="EMBL/GenBank/DDBJ databases">
        <title>Whole genome analyses suggest that Burkholderia sensu lato contains two further novel genera in the rhizoxinica-symbiotica group Mycetohabitans gen. nov., and Trinickia gen. nov.: implications for the evolution of diazotrophy and nodulation in the Burkholderiaceae.</title>
        <authorList>
            <person name="Estrada De Los Santos P."/>
            <person name="Palmer M."/>
            <person name="Chavez-Ramirez B."/>
            <person name="Steenkamp E.T."/>
            <person name="Hirsch A.M."/>
            <person name="Manyaka P."/>
            <person name="Maluk M."/>
            <person name="Lafos M."/>
            <person name="Crook M."/>
            <person name="Gross E."/>
            <person name="Simon M.F."/>
            <person name="Bueno Dos Reis Junior F."/>
            <person name="Poole P.S."/>
            <person name="Venter S.N."/>
            <person name="James E.K."/>
        </authorList>
    </citation>
    <scope>NUCLEOTIDE SEQUENCE [LARGE SCALE GENOMIC DNA]</scope>
    <source>
        <strain evidence="10 11">JPY-366</strain>
    </source>
</reference>
<gene>
    <name evidence="10" type="ORF">C9I57_09575</name>
</gene>
<feature type="transmembrane region" description="Helical" evidence="8">
    <location>
        <begin position="92"/>
        <end position="111"/>
    </location>
</feature>
<comment type="subcellular location">
    <subcellularLocation>
        <location evidence="1">Cell inner membrane</location>
        <topology evidence="1">Multi-pass membrane protein</topology>
    </subcellularLocation>
    <subcellularLocation>
        <location evidence="8">Cell membrane</location>
        <topology evidence="8">Multi-pass membrane protein</topology>
    </subcellularLocation>
</comment>
<evidence type="ECO:0000256" key="2">
    <source>
        <dbReference type="ARBA" id="ARBA00010072"/>
    </source>
</evidence>
<evidence type="ECO:0000256" key="3">
    <source>
        <dbReference type="ARBA" id="ARBA00022448"/>
    </source>
</evidence>
<evidence type="ECO:0000256" key="7">
    <source>
        <dbReference type="ARBA" id="ARBA00023136"/>
    </source>
</evidence>
<feature type="domain" description="ABC transmembrane type-1" evidence="9">
    <location>
        <begin position="25"/>
        <end position="215"/>
    </location>
</feature>
<evidence type="ECO:0000256" key="5">
    <source>
        <dbReference type="ARBA" id="ARBA00022692"/>
    </source>
</evidence>
<keyword evidence="3 8" id="KW-0813">Transport</keyword>
<dbReference type="GO" id="GO:0022857">
    <property type="term" value="F:transmembrane transporter activity"/>
    <property type="evidence" value="ECO:0007669"/>
    <property type="project" value="InterPro"/>
</dbReference>
<dbReference type="GO" id="GO:0043190">
    <property type="term" value="C:ATP-binding cassette (ABC) transporter complex"/>
    <property type="evidence" value="ECO:0007669"/>
    <property type="project" value="InterPro"/>
</dbReference>
<dbReference type="Pfam" id="PF00528">
    <property type="entry name" value="BPD_transp_1"/>
    <property type="match status" value="1"/>
</dbReference>
<dbReference type="Gene3D" id="1.10.3720.10">
    <property type="entry name" value="MetI-like"/>
    <property type="match status" value="1"/>
</dbReference>
<dbReference type="SUPFAM" id="SSF161098">
    <property type="entry name" value="MetI-like"/>
    <property type="match status" value="1"/>
</dbReference>
<evidence type="ECO:0000259" key="9">
    <source>
        <dbReference type="PROSITE" id="PS50928"/>
    </source>
</evidence>
<dbReference type="RefSeq" id="WP_107150380.1">
    <property type="nucleotide sequence ID" value="NZ_PYUC01000004.1"/>
</dbReference>
<keyword evidence="4" id="KW-1003">Cell membrane</keyword>
<dbReference type="NCBIfam" id="TIGR01726">
    <property type="entry name" value="HEQRo_perm_3TM"/>
    <property type="match status" value="1"/>
</dbReference>
<name>A0A2T3XWT3_9BURK</name>
<dbReference type="PROSITE" id="PS50928">
    <property type="entry name" value="ABC_TM1"/>
    <property type="match status" value="1"/>
</dbReference>
<evidence type="ECO:0000256" key="4">
    <source>
        <dbReference type="ARBA" id="ARBA00022475"/>
    </source>
</evidence>
<dbReference type="GO" id="GO:0006865">
    <property type="term" value="P:amino acid transport"/>
    <property type="evidence" value="ECO:0007669"/>
    <property type="project" value="TreeGrafter"/>
</dbReference>
<feature type="transmembrane region" description="Helical" evidence="8">
    <location>
        <begin position="59"/>
        <end position="86"/>
    </location>
</feature>
<dbReference type="InterPro" id="IPR000515">
    <property type="entry name" value="MetI-like"/>
</dbReference>
<dbReference type="PANTHER" id="PTHR30614:SF21">
    <property type="entry name" value="AMINO ACID ABC TRANSPORTER PERMEASE"/>
    <property type="match status" value="1"/>
</dbReference>
<accession>A0A2T3XWT3</accession>
<evidence type="ECO:0000313" key="10">
    <source>
        <dbReference type="EMBL" id="PTB20968.1"/>
    </source>
</evidence>
<protein>
    <submittedName>
        <fullName evidence="10">Polar amino acid ABC transporter permease</fullName>
    </submittedName>
</protein>
<dbReference type="EMBL" id="PYUC01000004">
    <property type="protein sequence ID" value="PTB20968.1"/>
    <property type="molecule type" value="Genomic_DNA"/>
</dbReference>
<dbReference type="PANTHER" id="PTHR30614">
    <property type="entry name" value="MEMBRANE COMPONENT OF AMINO ACID ABC TRANSPORTER"/>
    <property type="match status" value="1"/>
</dbReference>
<comment type="caution">
    <text evidence="10">The sequence shown here is derived from an EMBL/GenBank/DDBJ whole genome shotgun (WGS) entry which is preliminary data.</text>
</comment>
<keyword evidence="7 8" id="KW-0472">Membrane</keyword>
<dbReference type="Proteomes" id="UP000240638">
    <property type="component" value="Unassembled WGS sequence"/>
</dbReference>
<evidence type="ECO:0000313" key="11">
    <source>
        <dbReference type="Proteomes" id="UP000240638"/>
    </source>
</evidence>
<dbReference type="CDD" id="cd06261">
    <property type="entry name" value="TM_PBP2"/>
    <property type="match status" value="1"/>
</dbReference>
<evidence type="ECO:0000256" key="8">
    <source>
        <dbReference type="RuleBase" id="RU363032"/>
    </source>
</evidence>
<dbReference type="AlphaFoldDB" id="A0A2T3XWT3"/>
<proteinExistence type="inferred from homology"/>
<feature type="transmembrane region" description="Helical" evidence="8">
    <location>
        <begin position="194"/>
        <end position="215"/>
    </location>
</feature>
<dbReference type="InterPro" id="IPR010065">
    <property type="entry name" value="AA_ABC_transptr_permease_3TM"/>
</dbReference>